<evidence type="ECO:0000256" key="6">
    <source>
        <dbReference type="ARBA" id="ARBA00022840"/>
    </source>
</evidence>
<dbReference type="PROSITE" id="PS00107">
    <property type="entry name" value="PROTEIN_KINASE_ATP"/>
    <property type="match status" value="1"/>
</dbReference>
<dbReference type="InterPro" id="IPR049832">
    <property type="entry name" value="BREX_PglW"/>
</dbReference>
<feature type="compositionally biased region" description="Basic and acidic residues" evidence="8">
    <location>
        <begin position="879"/>
        <end position="891"/>
    </location>
</feature>
<comment type="caution">
    <text evidence="11">The sequence shown here is derived from an EMBL/GenBank/DDBJ whole genome shotgun (WGS) entry which is preliminary data.</text>
</comment>
<dbReference type="NCBIfam" id="NF033442">
    <property type="entry name" value="BREX_PglW"/>
    <property type="match status" value="1"/>
</dbReference>
<protein>
    <recommendedName>
        <fullName evidence="1">non-specific serine/threonine protein kinase</fullName>
        <ecNumber evidence="1">2.7.11.1</ecNumber>
    </recommendedName>
</protein>
<evidence type="ECO:0000256" key="3">
    <source>
        <dbReference type="ARBA" id="ARBA00022679"/>
    </source>
</evidence>
<evidence type="ECO:0000313" key="11">
    <source>
        <dbReference type="EMBL" id="GHI54056.1"/>
    </source>
</evidence>
<dbReference type="RefSeq" id="WP_189999238.1">
    <property type="nucleotide sequence ID" value="NZ_BNCB01000026.1"/>
</dbReference>
<dbReference type="EMBL" id="BNEA01000015">
    <property type="protein sequence ID" value="GHI54056.1"/>
    <property type="molecule type" value="Genomic_DNA"/>
</dbReference>
<dbReference type="PROSITE" id="PS50965">
    <property type="entry name" value="NERD"/>
    <property type="match status" value="1"/>
</dbReference>
<feature type="domain" description="Protein kinase" evidence="9">
    <location>
        <begin position="200"/>
        <end position="497"/>
    </location>
</feature>
<evidence type="ECO:0000259" key="10">
    <source>
        <dbReference type="PROSITE" id="PS50965"/>
    </source>
</evidence>
<dbReference type="Gene3D" id="1.10.510.10">
    <property type="entry name" value="Transferase(Phosphotransferase) domain 1"/>
    <property type="match status" value="2"/>
</dbReference>
<evidence type="ECO:0000256" key="5">
    <source>
        <dbReference type="ARBA" id="ARBA00022777"/>
    </source>
</evidence>
<feature type="domain" description="NERD" evidence="10">
    <location>
        <begin position="12"/>
        <end position="130"/>
    </location>
</feature>
<dbReference type="Pfam" id="PF08378">
    <property type="entry name" value="NERD"/>
    <property type="match status" value="1"/>
</dbReference>
<feature type="binding site" evidence="7">
    <location>
        <position position="580"/>
    </location>
    <ligand>
        <name>ATP</name>
        <dbReference type="ChEBI" id="CHEBI:30616"/>
    </ligand>
</feature>
<accession>A0ABQ3RDZ9</accession>
<dbReference type="PANTHER" id="PTHR43289">
    <property type="entry name" value="MITOGEN-ACTIVATED PROTEIN KINASE KINASE KINASE 20-RELATED"/>
    <property type="match status" value="1"/>
</dbReference>
<keyword evidence="12" id="KW-1185">Reference proteome</keyword>
<keyword evidence="6 7" id="KW-0067">ATP-binding</keyword>
<feature type="region of interest" description="Disordered" evidence="8">
    <location>
        <begin position="504"/>
        <end position="530"/>
    </location>
</feature>
<proteinExistence type="predicted"/>
<feature type="compositionally biased region" description="Gly residues" evidence="8">
    <location>
        <begin position="504"/>
        <end position="518"/>
    </location>
</feature>
<organism evidence="11 12">
    <name type="scientific">Streptomyces rubradiris</name>
    <name type="common">Streptomyces achromogenes subsp. rubradiris</name>
    <dbReference type="NCBI Taxonomy" id="285531"/>
    <lineage>
        <taxon>Bacteria</taxon>
        <taxon>Bacillati</taxon>
        <taxon>Actinomycetota</taxon>
        <taxon>Actinomycetes</taxon>
        <taxon>Kitasatosporales</taxon>
        <taxon>Streptomycetaceae</taxon>
        <taxon>Streptomyces</taxon>
    </lineage>
</organism>
<dbReference type="PANTHER" id="PTHR43289:SF6">
    <property type="entry name" value="SERINE_THREONINE-PROTEIN KINASE NEKL-3"/>
    <property type="match status" value="1"/>
</dbReference>
<keyword evidence="2" id="KW-0723">Serine/threonine-protein kinase</keyword>
<gene>
    <name evidence="11" type="ORF">Srubr_39020</name>
</gene>
<sequence>MLEDRWTTVTVSEYEHERRGLEAIRRRLPDEEPWRAWANFMFTANSGHVREVDLLVVAPAGVFLVELKDWHGSVHGGGNDWVQTTPSGTSRRHGNPLHLANRKAKELSGLINGVSGRPAHRTKIWVGEAVCFTDDKLQVKLPAADMNGVFTVKQLVEMLAVPPGDARYQITAEASRFVDAALKKLRIAPIRRQHEVGSYLLDAKAFDSGPTWADYLGRHSQLHDLARVRVFLSERGASDDERRSVERAAAREASVLSRFRHPGAVRLKNYLPSGHPAGPAILFDYHPETLRLDDYLVQHGEGLDLRGRLALVRQLAETVRSAHSRRVHHRTLSAHAVHVIPRDRGPRGRELGEEQRWLRPWTQIADWQIGTGQSSSRGRPLTLAPTNVTRLHVADQADPYLAPELRIPKADPVRLDVYGLGVLTYLLVTGQAPGASQSEVMARLEAGESLRPSALVDGLNPDIDDLVEASTAYEPGRRLSTVDDFLEMLEYVEQAFVEEVPGGGDAAAVAGGDGGSAAGAGEERSEPEKDPLEAVAGDVLAGRWEVVRRLGTGSTARAFLVRDLEGEPRRSGGLPVAVLKVALSEAKHAVLDREAEVLGRIHRDSSIISLYEPQPLTLAGRRVLVLEYVGDSRELKDQDGSASKGPRRREDTVARQLRDNGRLGMDQLEAYGKYLFGAVEHLEAEGIWHRDLKPDNIAIRVRPNGTRQLVLIDFSLAGYPAKEIEAGTEGYLDPFVGVITRGSYDGYAERYALAVTLHEMASNELPRWGDGSVTARQTDAKEWPYPQLAADAFEPAVRDGLVAFFRKALARDVKDRFPDLKPMERAWQRIFLDAQQTTAPSTGHGEKSGRGAKGGTDTVAGSAAQPRIGREDDDVSAEQVRDQQAERADRKTPLSVAGLTVAAQSQLFAMGLNTVGDVLEYSARKFLTAPGMGSRTREEIQRRQKEWNARLGKAAPAPLSAEARKAAGQELSDLERAVAESAAADGDGADPQVLGGLSLDALAARLVPKPSSGSARSNAKEREAIRLLLRLPDETGTLPGGLAWVRQRDVADAVGLTAGRIPQIVKKARERWYKDAALGLLREQVVKLLAERGRVAPVIELADALIARRGTQHVERRDRRALALSLLRAVVERENYDNESPPLFRYFHARMPKGADPVLGLLALDVREDVDGPDTPALPALQEYALNLGVRADRLAALESLPTASTVLTELDAVRRPPGSLGWDERRTAEIAVAASTRAALTPRLEIYPRDLDLVRALRITQAGVVALQPGVEEERQPGLTVDALHKRVATRFPDLGTDPLAPRELPTGSALVRALKQAGFELKLATRYDKVLRLVPDRPSGDATAGLTSASWGASAARRSAPTQYDADAAVAAAVKAEQRLTHSARQDGFRVLTVPQRRAEDAVRRLAGEPYGARPVSVTALFVAELRGVVGEAARPTWETVLKADAAEPGSRAHQQLRIRTDKAWGRVEPQLRELLAEAAGPLLLTDTAVLARYDAFDLIGRLAEGARQGGSPLWLLVAQSDPARAPRLAGQSVPYQAGFDEWIVVPDAWVARKHLEPDA</sequence>
<evidence type="ECO:0000259" key="9">
    <source>
        <dbReference type="PROSITE" id="PS50011"/>
    </source>
</evidence>
<dbReference type="SUPFAM" id="SSF47789">
    <property type="entry name" value="C-terminal domain of RNA polymerase alpha subunit"/>
    <property type="match status" value="1"/>
</dbReference>
<evidence type="ECO:0000313" key="12">
    <source>
        <dbReference type="Proteomes" id="UP000646738"/>
    </source>
</evidence>
<feature type="compositionally biased region" description="Basic and acidic residues" evidence="8">
    <location>
        <begin position="521"/>
        <end position="530"/>
    </location>
</feature>
<dbReference type="InterPro" id="IPR017441">
    <property type="entry name" value="Protein_kinase_ATP_BS"/>
</dbReference>
<evidence type="ECO:0000256" key="4">
    <source>
        <dbReference type="ARBA" id="ARBA00022741"/>
    </source>
</evidence>
<dbReference type="InterPro" id="IPR000719">
    <property type="entry name" value="Prot_kinase_dom"/>
</dbReference>
<evidence type="ECO:0000256" key="1">
    <source>
        <dbReference type="ARBA" id="ARBA00012513"/>
    </source>
</evidence>
<dbReference type="Pfam" id="PF00069">
    <property type="entry name" value="Pkinase"/>
    <property type="match status" value="1"/>
</dbReference>
<keyword evidence="4 7" id="KW-0547">Nucleotide-binding</keyword>
<dbReference type="SMART" id="SM00220">
    <property type="entry name" value="S_TKc"/>
    <property type="match status" value="1"/>
</dbReference>
<dbReference type="PROSITE" id="PS50011">
    <property type="entry name" value="PROTEIN_KINASE_DOM"/>
    <property type="match status" value="2"/>
</dbReference>
<keyword evidence="5 11" id="KW-0418">Kinase</keyword>
<dbReference type="EC" id="2.7.11.1" evidence="1"/>
<dbReference type="Proteomes" id="UP000646738">
    <property type="component" value="Unassembled WGS sequence"/>
</dbReference>
<dbReference type="Gene3D" id="3.30.200.20">
    <property type="entry name" value="Phosphorylase Kinase, domain 1"/>
    <property type="match status" value="1"/>
</dbReference>
<feature type="domain" description="Protein kinase" evidence="9">
    <location>
        <begin position="544"/>
        <end position="832"/>
    </location>
</feature>
<evidence type="ECO:0000256" key="8">
    <source>
        <dbReference type="SAM" id="MobiDB-lite"/>
    </source>
</evidence>
<dbReference type="GO" id="GO:0016301">
    <property type="term" value="F:kinase activity"/>
    <property type="evidence" value="ECO:0007669"/>
    <property type="project" value="UniProtKB-KW"/>
</dbReference>
<dbReference type="SUPFAM" id="SSF56112">
    <property type="entry name" value="Protein kinase-like (PK-like)"/>
    <property type="match status" value="2"/>
</dbReference>
<feature type="region of interest" description="Disordered" evidence="8">
    <location>
        <begin position="835"/>
        <end position="891"/>
    </location>
</feature>
<dbReference type="InterPro" id="IPR011528">
    <property type="entry name" value="NERD"/>
</dbReference>
<reference evidence="12" key="1">
    <citation type="submission" date="2023-07" db="EMBL/GenBank/DDBJ databases">
        <title>Whole genome shotgun sequence of Streptomyces achromogenes subsp. rubradiris NBRC 14000.</title>
        <authorList>
            <person name="Komaki H."/>
            <person name="Tamura T."/>
        </authorList>
    </citation>
    <scope>NUCLEOTIDE SEQUENCE [LARGE SCALE GENOMIC DNA]</scope>
    <source>
        <strain evidence="12">NBRC 14000</strain>
    </source>
</reference>
<keyword evidence="3" id="KW-0808">Transferase</keyword>
<dbReference type="InterPro" id="IPR011009">
    <property type="entry name" value="Kinase-like_dom_sf"/>
</dbReference>
<evidence type="ECO:0000256" key="7">
    <source>
        <dbReference type="PROSITE-ProRule" id="PRU10141"/>
    </source>
</evidence>
<name>A0ABQ3RDZ9_STRRR</name>
<dbReference type="Gene3D" id="1.10.150.20">
    <property type="entry name" value="5' to 3' exonuclease, C-terminal subdomain"/>
    <property type="match status" value="1"/>
</dbReference>
<evidence type="ECO:0000256" key="2">
    <source>
        <dbReference type="ARBA" id="ARBA00022527"/>
    </source>
</evidence>